<evidence type="ECO:0000313" key="2">
    <source>
        <dbReference type="Ensembl" id="ENSEEEP00000048203.2"/>
    </source>
</evidence>
<evidence type="ECO:0000256" key="1">
    <source>
        <dbReference type="SAM" id="SignalP"/>
    </source>
</evidence>
<sequence length="204" mass="23472">ISAWRQLVEFLFWLSSVFDIFTLDPELNAIGQISHSCYKPVKDIRPLFIRKGAWPAAYPAPVWEEIPYAREQGNPDETCNNYEAKAQIRCEPFNQCGTCSFFRWCSNVENYTAWKVGDYGKVSGRVRTKAEIYKNGPIRQGFDLRSTYDMEICAAVFSDYMHKHSRPYSQWSPNLNETPGEVGKGEQHNLAMKEDYTYGDPVVA</sequence>
<name>A0A4W4HHN2_ELEEL</name>
<dbReference type="Ensembl" id="ENSEEET00000048733.2">
    <property type="protein sequence ID" value="ENSEEEP00000048203.2"/>
    <property type="gene ID" value="ENSEEEG00000022696.2"/>
</dbReference>
<feature type="signal peptide" evidence="1">
    <location>
        <begin position="1"/>
        <end position="22"/>
    </location>
</feature>
<dbReference type="Gene3D" id="3.90.70.10">
    <property type="entry name" value="Cysteine proteinases"/>
    <property type="match status" value="1"/>
</dbReference>
<feature type="chain" id="PRO_5044198271" evidence="1">
    <location>
        <begin position="23"/>
        <end position="204"/>
    </location>
</feature>
<protein>
    <submittedName>
        <fullName evidence="2">Uncharacterized protein</fullName>
    </submittedName>
</protein>
<proteinExistence type="predicted"/>
<accession>A0A4W4HHN2</accession>
<organism evidence="2 3">
    <name type="scientific">Electrophorus electricus</name>
    <name type="common">Electric eel</name>
    <name type="synonym">Gymnotus electricus</name>
    <dbReference type="NCBI Taxonomy" id="8005"/>
    <lineage>
        <taxon>Eukaryota</taxon>
        <taxon>Metazoa</taxon>
        <taxon>Chordata</taxon>
        <taxon>Craniata</taxon>
        <taxon>Vertebrata</taxon>
        <taxon>Euteleostomi</taxon>
        <taxon>Actinopterygii</taxon>
        <taxon>Neopterygii</taxon>
        <taxon>Teleostei</taxon>
        <taxon>Ostariophysi</taxon>
        <taxon>Gymnotiformes</taxon>
        <taxon>Gymnotoidei</taxon>
        <taxon>Gymnotidae</taxon>
        <taxon>Electrophorus</taxon>
    </lineage>
</organism>
<dbReference type="Proteomes" id="UP000314983">
    <property type="component" value="Chromosome 7"/>
</dbReference>
<reference evidence="2" key="5">
    <citation type="submission" date="2025-09" db="UniProtKB">
        <authorList>
            <consortium name="Ensembl"/>
        </authorList>
    </citation>
    <scope>IDENTIFICATION</scope>
</reference>
<reference evidence="2" key="4">
    <citation type="submission" date="2025-08" db="UniProtKB">
        <authorList>
            <consortium name="Ensembl"/>
        </authorList>
    </citation>
    <scope>IDENTIFICATION</scope>
</reference>
<reference evidence="2" key="3">
    <citation type="submission" date="2020-05" db="EMBL/GenBank/DDBJ databases">
        <title>Electrophorus electricus (electric eel) genome, fEleEle1, primary haplotype.</title>
        <authorList>
            <person name="Myers G."/>
            <person name="Meyer A."/>
            <person name="Fedrigo O."/>
            <person name="Formenti G."/>
            <person name="Rhie A."/>
            <person name="Tracey A."/>
            <person name="Sims Y."/>
            <person name="Jarvis E.D."/>
        </authorList>
    </citation>
    <scope>NUCLEOTIDE SEQUENCE [LARGE SCALE GENOMIC DNA]</scope>
</reference>
<dbReference type="InterPro" id="IPR038765">
    <property type="entry name" value="Papain-like_cys_pep_sf"/>
</dbReference>
<evidence type="ECO:0000313" key="3">
    <source>
        <dbReference type="Proteomes" id="UP000314983"/>
    </source>
</evidence>
<reference evidence="3" key="2">
    <citation type="journal article" date="2017" name="Sci. Adv.">
        <title>A tail of two voltages: Proteomic comparison of the three electric organs of the electric eel.</title>
        <authorList>
            <person name="Traeger L.L."/>
            <person name="Sabat G."/>
            <person name="Barrett-Wilt G.A."/>
            <person name="Wells G.B."/>
            <person name="Sussman M.R."/>
        </authorList>
    </citation>
    <scope>NUCLEOTIDE SEQUENCE [LARGE SCALE GENOMIC DNA]</scope>
</reference>
<reference evidence="3" key="1">
    <citation type="journal article" date="2014" name="Science">
        <title>Nonhuman genetics. Genomic basis for the convergent evolution of electric organs.</title>
        <authorList>
            <person name="Gallant J.R."/>
            <person name="Traeger L.L."/>
            <person name="Volkening J.D."/>
            <person name="Moffett H."/>
            <person name="Chen P.H."/>
            <person name="Novina C.D."/>
            <person name="Phillips G.N.Jr."/>
            <person name="Anand R."/>
            <person name="Wells G.B."/>
            <person name="Pinch M."/>
            <person name="Guth R."/>
            <person name="Unguez G.A."/>
            <person name="Albert J.S."/>
            <person name="Zakon H.H."/>
            <person name="Samanta M.P."/>
            <person name="Sussman M.R."/>
        </authorList>
    </citation>
    <scope>NUCLEOTIDE SEQUENCE [LARGE SCALE GENOMIC DNA]</scope>
</reference>
<keyword evidence="1" id="KW-0732">Signal</keyword>
<dbReference type="AlphaFoldDB" id="A0A4W4HHN2"/>
<keyword evidence="3" id="KW-1185">Reference proteome</keyword>
<dbReference type="SUPFAM" id="SSF54001">
    <property type="entry name" value="Cysteine proteinases"/>
    <property type="match status" value="1"/>
</dbReference>
<dbReference type="STRING" id="8005.ENSEEEP00000048203"/>